<feature type="compositionally biased region" description="Low complexity" evidence="1">
    <location>
        <begin position="12"/>
        <end position="24"/>
    </location>
</feature>
<dbReference type="InterPro" id="IPR052523">
    <property type="entry name" value="Trichothecene_AcTrans"/>
</dbReference>
<feature type="region of interest" description="Disordered" evidence="1">
    <location>
        <begin position="1"/>
        <end position="24"/>
    </location>
</feature>
<accession>A0A150G595</accession>
<dbReference type="InterPro" id="IPR000182">
    <property type="entry name" value="GNAT_dom"/>
</dbReference>
<dbReference type="EMBL" id="LSYV01000060">
    <property type="protein sequence ID" value="KXZ45022.1"/>
    <property type="molecule type" value="Genomic_DNA"/>
</dbReference>
<dbReference type="GO" id="GO:0016747">
    <property type="term" value="F:acyltransferase activity, transferring groups other than amino-acyl groups"/>
    <property type="evidence" value="ECO:0007669"/>
    <property type="project" value="InterPro"/>
</dbReference>
<evidence type="ECO:0000256" key="1">
    <source>
        <dbReference type="SAM" id="MobiDB-lite"/>
    </source>
</evidence>
<gene>
    <name evidence="3" type="ORF">GPECTOR_59g629</name>
</gene>
<feature type="compositionally biased region" description="Polar residues" evidence="1">
    <location>
        <begin position="1"/>
        <end position="10"/>
    </location>
</feature>
<feature type="domain" description="N-acetyltransferase" evidence="2">
    <location>
        <begin position="191"/>
        <end position="327"/>
    </location>
</feature>
<dbReference type="STRING" id="33097.A0A150G595"/>
<evidence type="ECO:0000259" key="2">
    <source>
        <dbReference type="PROSITE" id="PS51186"/>
    </source>
</evidence>
<dbReference type="PROSITE" id="PS51186">
    <property type="entry name" value="GNAT"/>
    <property type="match status" value="1"/>
</dbReference>
<dbReference type="PANTHER" id="PTHR42791:SF1">
    <property type="entry name" value="N-ACETYLTRANSFERASE DOMAIN-CONTAINING PROTEIN"/>
    <property type="match status" value="1"/>
</dbReference>
<organism evidence="3 4">
    <name type="scientific">Gonium pectorale</name>
    <name type="common">Green alga</name>
    <dbReference type="NCBI Taxonomy" id="33097"/>
    <lineage>
        <taxon>Eukaryota</taxon>
        <taxon>Viridiplantae</taxon>
        <taxon>Chlorophyta</taxon>
        <taxon>core chlorophytes</taxon>
        <taxon>Chlorophyceae</taxon>
        <taxon>CS clade</taxon>
        <taxon>Chlamydomonadales</taxon>
        <taxon>Volvocaceae</taxon>
        <taxon>Gonium</taxon>
    </lineage>
</organism>
<dbReference type="SUPFAM" id="SSF55729">
    <property type="entry name" value="Acyl-CoA N-acyltransferases (Nat)"/>
    <property type="match status" value="1"/>
</dbReference>
<comment type="caution">
    <text evidence="3">The sequence shown here is derived from an EMBL/GenBank/DDBJ whole genome shotgun (WGS) entry which is preliminary data.</text>
</comment>
<dbReference type="OrthoDB" id="528817at2759"/>
<keyword evidence="4" id="KW-1185">Reference proteome</keyword>
<dbReference type="Pfam" id="PF13508">
    <property type="entry name" value="Acetyltransf_7"/>
    <property type="match status" value="1"/>
</dbReference>
<name>A0A150G595_GONPE</name>
<reference evidence="4" key="1">
    <citation type="journal article" date="2016" name="Nat. Commun.">
        <title>The Gonium pectorale genome demonstrates co-option of cell cycle regulation during the evolution of multicellularity.</title>
        <authorList>
            <person name="Hanschen E.R."/>
            <person name="Marriage T.N."/>
            <person name="Ferris P.J."/>
            <person name="Hamaji T."/>
            <person name="Toyoda A."/>
            <person name="Fujiyama A."/>
            <person name="Neme R."/>
            <person name="Noguchi H."/>
            <person name="Minakuchi Y."/>
            <person name="Suzuki M."/>
            <person name="Kawai-Toyooka H."/>
            <person name="Smith D.R."/>
            <person name="Sparks H."/>
            <person name="Anderson J."/>
            <person name="Bakaric R."/>
            <person name="Luria V."/>
            <person name="Karger A."/>
            <person name="Kirschner M.W."/>
            <person name="Durand P.M."/>
            <person name="Michod R.E."/>
            <person name="Nozaki H."/>
            <person name="Olson B.J."/>
        </authorList>
    </citation>
    <scope>NUCLEOTIDE SEQUENCE [LARGE SCALE GENOMIC DNA]</scope>
    <source>
        <strain evidence="4">NIES-2863</strain>
    </source>
</reference>
<sequence length="334" mass="35359">MSKCLTSRQHTGGRVPGRARPPTRATRCVARPASAKQQFQLAQIPCTDAAAQLRAAECFGRALVGDPILNWITEGQRPQAVVRFFTRAALMALRALDDHSHCWQLLPPVEAAAGGGGGGAPEAAAGALVGDPILNWLTEGQRPQAVVRFFTGAALMALRALDDHSHCWQLLPPVVAVAGGGGGGAPEAAAVCICCEYPRDRPSELRLLAAGLLPALGALLPDLRSVGHMLATFGEMDDGKEAFHQAYGPFLYIACFGTDPAQQGRGLGSQLMGKLVAASEERGIPLYLEANSPGGQRFYERHGFQTLGEIRAKPQAPPLFVMARFPSSGKQARP</sequence>
<dbReference type="CDD" id="cd04301">
    <property type="entry name" value="NAT_SF"/>
    <property type="match status" value="1"/>
</dbReference>
<evidence type="ECO:0000313" key="4">
    <source>
        <dbReference type="Proteomes" id="UP000075714"/>
    </source>
</evidence>
<protein>
    <recommendedName>
        <fullName evidence="2">N-acetyltransferase domain-containing protein</fullName>
    </recommendedName>
</protein>
<evidence type="ECO:0000313" key="3">
    <source>
        <dbReference type="EMBL" id="KXZ45022.1"/>
    </source>
</evidence>
<dbReference type="Gene3D" id="3.40.630.30">
    <property type="match status" value="1"/>
</dbReference>
<dbReference type="InterPro" id="IPR016181">
    <property type="entry name" value="Acyl_CoA_acyltransferase"/>
</dbReference>
<dbReference type="Proteomes" id="UP000075714">
    <property type="component" value="Unassembled WGS sequence"/>
</dbReference>
<dbReference type="PANTHER" id="PTHR42791">
    <property type="entry name" value="GNAT FAMILY ACETYLTRANSFERASE"/>
    <property type="match status" value="1"/>
</dbReference>
<proteinExistence type="predicted"/>
<dbReference type="AlphaFoldDB" id="A0A150G595"/>